<feature type="signal peptide" evidence="2">
    <location>
        <begin position="1"/>
        <end position="19"/>
    </location>
</feature>
<evidence type="ECO:0000313" key="4">
    <source>
        <dbReference type="Proteomes" id="UP000595224"/>
    </source>
</evidence>
<evidence type="ECO:0000256" key="1">
    <source>
        <dbReference type="PROSITE-ProRule" id="PRU00339"/>
    </source>
</evidence>
<dbReference type="RefSeq" id="WP_198442069.1">
    <property type="nucleotide sequence ID" value="NZ_CBCSHE010000001.1"/>
</dbReference>
<dbReference type="Proteomes" id="UP000595224">
    <property type="component" value="Chromosome"/>
</dbReference>
<dbReference type="InterPro" id="IPR011990">
    <property type="entry name" value="TPR-like_helical_dom_sf"/>
</dbReference>
<dbReference type="EMBL" id="CP064936">
    <property type="protein sequence ID" value="QQA00253.1"/>
    <property type="molecule type" value="Genomic_DNA"/>
</dbReference>
<accession>A0A7T3V485</accession>
<dbReference type="SUPFAM" id="SSF48452">
    <property type="entry name" value="TPR-like"/>
    <property type="match status" value="1"/>
</dbReference>
<dbReference type="Pfam" id="PF13181">
    <property type="entry name" value="TPR_8"/>
    <property type="match status" value="1"/>
</dbReference>
<name>A0A7T3V485_9SPIR</name>
<evidence type="ECO:0000313" key="3">
    <source>
        <dbReference type="EMBL" id="QQA00253.1"/>
    </source>
</evidence>
<feature type="repeat" description="TPR" evidence="1">
    <location>
        <begin position="192"/>
        <end position="225"/>
    </location>
</feature>
<gene>
    <name evidence="3" type="ORF">IWA51_08195</name>
</gene>
<feature type="repeat" description="TPR" evidence="1">
    <location>
        <begin position="68"/>
        <end position="101"/>
    </location>
</feature>
<dbReference type="PROSITE" id="PS51257">
    <property type="entry name" value="PROKAR_LIPOPROTEIN"/>
    <property type="match status" value="1"/>
</dbReference>
<dbReference type="InterPro" id="IPR019734">
    <property type="entry name" value="TPR_rpt"/>
</dbReference>
<keyword evidence="4" id="KW-1185">Reference proteome</keyword>
<dbReference type="PANTHER" id="PTHR12558">
    <property type="entry name" value="CELL DIVISION CYCLE 16,23,27"/>
    <property type="match status" value="1"/>
</dbReference>
<evidence type="ECO:0000256" key="2">
    <source>
        <dbReference type="SAM" id="SignalP"/>
    </source>
</evidence>
<dbReference type="KEGG" id="tper:IWA51_08195"/>
<dbReference type="Gene3D" id="1.25.40.10">
    <property type="entry name" value="Tetratricopeptide repeat domain"/>
    <property type="match status" value="2"/>
</dbReference>
<dbReference type="AlphaFoldDB" id="A0A7T3V485"/>
<dbReference type="Pfam" id="PF14559">
    <property type="entry name" value="TPR_19"/>
    <property type="match status" value="1"/>
</dbReference>
<keyword evidence="1" id="KW-0802">TPR repeat</keyword>
<reference evidence="3 4" key="1">
    <citation type="submission" date="2020-11" db="EMBL/GenBank/DDBJ databases">
        <title>Treponema Peruensis nv. sp., first commensal Treponema isolated from human feces.</title>
        <authorList>
            <person name="Belkhou C."/>
            <person name="Raes J."/>
        </authorList>
    </citation>
    <scope>NUCLEOTIDE SEQUENCE [LARGE SCALE GENOMIC DNA]</scope>
    <source>
        <strain evidence="3 4">RCC2812</strain>
    </source>
</reference>
<dbReference type="PROSITE" id="PS50005">
    <property type="entry name" value="TPR"/>
    <property type="match status" value="2"/>
</dbReference>
<sequence length="245" mass="27976">MKKSIFCIVAVIFASAVISCGPSYNSVKRMQKMEEGVSSPTTKEELQEAIAKYDQRAMDLVSSEAQVGIWYKILGTRYLDQQMYGKAFDAFRKAIVYYPNNANLYYYIGICAGYLANSSLDYDAQGQVSDYAAKKMNYLKLSEEAYIQALEINPKYYRAMYGIGILYVFELGEPQKAVPYLERFLEVQTKDTNAMFVLARAYYTMYEFDKACALYDRIIEINPNPEKTAEAQANKKIVLDAQYSN</sequence>
<organism evidence="3 4">
    <name type="scientific">Treponema peruense</name>
    <dbReference type="NCBI Taxonomy" id="2787628"/>
    <lineage>
        <taxon>Bacteria</taxon>
        <taxon>Pseudomonadati</taxon>
        <taxon>Spirochaetota</taxon>
        <taxon>Spirochaetia</taxon>
        <taxon>Spirochaetales</taxon>
        <taxon>Treponemataceae</taxon>
        <taxon>Treponema</taxon>
    </lineage>
</organism>
<protein>
    <submittedName>
        <fullName evidence="3">Tetratricopeptide repeat protein</fullName>
    </submittedName>
</protein>
<dbReference type="PANTHER" id="PTHR12558:SF47">
    <property type="entry name" value="LIPOPOLYSACCHARIDE ASSEMBLY PROTEIN B"/>
    <property type="match status" value="1"/>
</dbReference>
<dbReference type="SMART" id="SM00028">
    <property type="entry name" value="TPR"/>
    <property type="match status" value="3"/>
</dbReference>
<proteinExistence type="predicted"/>
<feature type="chain" id="PRO_5032739478" evidence="2">
    <location>
        <begin position="20"/>
        <end position="245"/>
    </location>
</feature>
<keyword evidence="2" id="KW-0732">Signal</keyword>